<evidence type="ECO:0000313" key="1">
    <source>
        <dbReference type="EMBL" id="NFJ09807.1"/>
    </source>
</evidence>
<proteinExistence type="predicted"/>
<dbReference type="EMBL" id="SWQE01000008">
    <property type="protein sequence ID" value="NFJ09807.1"/>
    <property type="molecule type" value="Genomic_DNA"/>
</dbReference>
<dbReference type="AlphaFoldDB" id="A0A846JCL4"/>
<gene>
    <name evidence="1" type="ORF">FC871_15270</name>
</gene>
<comment type="caution">
    <text evidence="1">The sequence shown here is derived from an EMBL/GenBank/DDBJ whole genome shotgun (WGS) entry which is preliminary data.</text>
</comment>
<organism evidence="1 2">
    <name type="scientific">Clostridium botulinum</name>
    <dbReference type="NCBI Taxonomy" id="1491"/>
    <lineage>
        <taxon>Bacteria</taxon>
        <taxon>Bacillati</taxon>
        <taxon>Bacillota</taxon>
        <taxon>Clostridia</taxon>
        <taxon>Eubacteriales</taxon>
        <taxon>Clostridiaceae</taxon>
        <taxon>Clostridium</taxon>
    </lineage>
</organism>
<reference evidence="1 2" key="1">
    <citation type="submission" date="2019-04" db="EMBL/GenBank/DDBJ databases">
        <title>Genome sequencing of Clostridium botulinum Groups I-IV and Clostridium butyricum.</title>
        <authorList>
            <person name="Brunt J."/>
            <person name="Van Vliet A.H.M."/>
            <person name="Stringer S.C."/>
            <person name="Carter A.T."/>
            <person name="Peck M.W."/>
        </authorList>
    </citation>
    <scope>NUCLEOTIDE SEQUENCE [LARGE SCALE GENOMIC DNA]</scope>
    <source>
        <strain evidence="1 2">Colworth BL30</strain>
    </source>
</reference>
<name>A0A846JCL4_CLOBO</name>
<accession>A0A846JCL4</accession>
<sequence length="48" mass="5645">MKKVVDLLEKLINKNLKEKNSNEIQNLSKEILDLNTLLNNNILFLSYK</sequence>
<protein>
    <submittedName>
        <fullName evidence="1">Uncharacterized protein</fullName>
    </submittedName>
</protein>
<evidence type="ECO:0000313" key="2">
    <source>
        <dbReference type="Proteomes" id="UP000480039"/>
    </source>
</evidence>
<dbReference type="Proteomes" id="UP000480039">
    <property type="component" value="Unassembled WGS sequence"/>
</dbReference>